<dbReference type="STRING" id="456327.BJD11_04555"/>
<dbReference type="Pfam" id="PF06041">
    <property type="entry name" value="DUF924"/>
    <property type="match status" value="1"/>
</dbReference>
<accession>Q3BPF4</accession>
<dbReference type="AlphaFoldDB" id="Q3BPF4"/>
<dbReference type="Gene3D" id="1.20.58.320">
    <property type="entry name" value="TPR-like"/>
    <property type="match status" value="1"/>
</dbReference>
<sequence length="233" mass="25840">MDFPGNTKTSAANLVVGGVLAKCWRSRAAGSSHAPVHAMPNSSGDVPMIAKTERNKQADVVLAFWELAGAARWFTHNDAFDANFRQHFSEQHFAAARGEYAQWMARAEDALALLILLDQFPRNAFRGSAHAYATDGLALRYAKQALASGFDQQVSAQLRLFFYLPFEHAEHADEQARAVQLITALGDAQTTHWALEHQRIIERFGRFPHRNAVLGRETTAEEQQFLDEGGFAG</sequence>
<name>Q3BPF4_XANE5</name>
<dbReference type="InterPro" id="IPR011990">
    <property type="entry name" value="TPR-like_helical_dom_sf"/>
</dbReference>
<protein>
    <submittedName>
        <fullName evidence="1">Uncharacterized protein</fullName>
    </submittedName>
</protein>
<dbReference type="SUPFAM" id="SSF48452">
    <property type="entry name" value="TPR-like"/>
    <property type="match status" value="1"/>
</dbReference>
<dbReference type="KEGG" id="xcv:XCV3628"/>
<organism evidence="2">
    <name type="scientific">Xanthomonas euvesicatoria pv. vesicatoria (strain 85-10)</name>
    <name type="common">Xanthomonas campestris pv. vesicatoria</name>
    <dbReference type="NCBI Taxonomy" id="316273"/>
    <lineage>
        <taxon>Bacteria</taxon>
        <taxon>Pseudomonadati</taxon>
        <taxon>Pseudomonadota</taxon>
        <taxon>Gammaproteobacteria</taxon>
        <taxon>Lysobacterales</taxon>
        <taxon>Lysobacteraceae</taxon>
        <taxon>Xanthomonas</taxon>
    </lineage>
</organism>
<dbReference type="EMBL" id="AM039952">
    <property type="protein sequence ID" value="CAJ25359.1"/>
    <property type="molecule type" value="Genomic_DNA"/>
</dbReference>
<dbReference type="Gene3D" id="1.25.40.10">
    <property type="entry name" value="Tetratricopeptide repeat domain"/>
    <property type="match status" value="1"/>
</dbReference>
<dbReference type="eggNOG" id="COG3803">
    <property type="taxonomic scope" value="Bacteria"/>
</dbReference>
<proteinExistence type="predicted"/>
<dbReference type="HOGENOM" id="CLU_065010_2_0_6"/>
<dbReference type="Proteomes" id="UP000007069">
    <property type="component" value="Chromosome"/>
</dbReference>
<dbReference type="InterPro" id="IPR010323">
    <property type="entry name" value="DUF924"/>
</dbReference>
<evidence type="ECO:0000313" key="2">
    <source>
        <dbReference type="Proteomes" id="UP000007069"/>
    </source>
</evidence>
<evidence type="ECO:0000313" key="1">
    <source>
        <dbReference type="EMBL" id="CAJ25359.1"/>
    </source>
</evidence>
<gene>
    <name evidence="1" type="ordered locus">XCV3628</name>
</gene>
<reference evidence="1 2" key="1">
    <citation type="journal article" date="2005" name="J. Bacteriol.">
        <title>Insights into genome plasticity and pathogenicity of the plant pathogenic Bacterium Xanthomonas campestris pv. vesicatoria revealed by the complete genome sequence.</title>
        <authorList>
            <person name="Thieme F."/>
            <person name="Koebnik R."/>
            <person name="Bekel T."/>
            <person name="Berger C."/>
            <person name="Boch J."/>
            <person name="Buettner D."/>
            <person name="Caldana C."/>
            <person name="Gaigalat L."/>
            <person name="Goesmann A."/>
            <person name="Kay S."/>
            <person name="Kirchner O."/>
            <person name="Lanz C."/>
            <person name="Linke B."/>
            <person name="McHardy A.C."/>
            <person name="Meyer F."/>
            <person name="Mittenhuber G."/>
            <person name="Nies D.H."/>
            <person name="Niesbach-Kloesgen U."/>
            <person name="Patschkowski T."/>
            <person name="Rueckert C."/>
            <person name="Rupp O."/>
            <person name="Schneicker S."/>
            <person name="Schuster S.C."/>
            <person name="Vorhoelter F.J."/>
            <person name="Weber E."/>
            <person name="Puehler A."/>
            <person name="Bonas U."/>
            <person name="Bartels D."/>
            <person name="Kaiser O."/>
        </authorList>
    </citation>
    <scope>NUCLEOTIDE SEQUENCE [LARGE SCALE GENOMIC DNA]</scope>
    <source>
        <strain evidence="1 2">85-10</strain>
    </source>
</reference>